<name>A0ABP4ALA6_9ACTN</name>
<protein>
    <submittedName>
        <fullName evidence="1">Uncharacterized protein</fullName>
    </submittedName>
</protein>
<evidence type="ECO:0000313" key="2">
    <source>
        <dbReference type="Proteomes" id="UP001500665"/>
    </source>
</evidence>
<proteinExistence type="predicted"/>
<evidence type="ECO:0000313" key="1">
    <source>
        <dbReference type="EMBL" id="GAA0936594.1"/>
    </source>
</evidence>
<comment type="caution">
    <text evidence="1">The sequence shown here is derived from an EMBL/GenBank/DDBJ whole genome shotgun (WGS) entry which is preliminary data.</text>
</comment>
<reference evidence="2" key="1">
    <citation type="journal article" date="2019" name="Int. J. Syst. Evol. Microbiol.">
        <title>The Global Catalogue of Microorganisms (GCM) 10K type strain sequencing project: providing services to taxonomists for standard genome sequencing and annotation.</title>
        <authorList>
            <consortium name="The Broad Institute Genomics Platform"/>
            <consortium name="The Broad Institute Genome Sequencing Center for Infectious Disease"/>
            <person name="Wu L."/>
            <person name="Ma J."/>
        </authorList>
    </citation>
    <scope>NUCLEOTIDE SEQUENCE [LARGE SCALE GENOMIC DNA]</scope>
    <source>
        <strain evidence="2">JCM 10696</strain>
    </source>
</reference>
<dbReference type="EMBL" id="BAAAHH010000001">
    <property type="protein sequence ID" value="GAA0936594.1"/>
    <property type="molecule type" value="Genomic_DNA"/>
</dbReference>
<sequence length="52" mass="5950">MPETPPAPQPAEEDPIALCLYTIWSLQTGRPMPGRPYEALSREELEEFWSDC</sequence>
<gene>
    <name evidence="1" type="ORF">GCM10009550_02500</name>
</gene>
<accession>A0ABP4ALA6</accession>
<dbReference type="Proteomes" id="UP001500665">
    <property type="component" value="Unassembled WGS sequence"/>
</dbReference>
<keyword evidence="2" id="KW-1185">Reference proteome</keyword>
<dbReference type="RefSeq" id="WP_344235715.1">
    <property type="nucleotide sequence ID" value="NZ_BAAAHH010000001.1"/>
</dbReference>
<organism evidence="1 2">
    <name type="scientific">Actinocorallia libanotica</name>
    <dbReference type="NCBI Taxonomy" id="46162"/>
    <lineage>
        <taxon>Bacteria</taxon>
        <taxon>Bacillati</taxon>
        <taxon>Actinomycetota</taxon>
        <taxon>Actinomycetes</taxon>
        <taxon>Streptosporangiales</taxon>
        <taxon>Thermomonosporaceae</taxon>
        <taxon>Actinocorallia</taxon>
    </lineage>
</organism>